<accession>A0ACC6UVK6</accession>
<proteinExistence type="predicted"/>
<reference evidence="1" key="1">
    <citation type="submission" date="2024-07" db="EMBL/GenBank/DDBJ databases">
        <title>Genome sequencing of plant associated microbes to promote plant fitness in Sorghum bicolor and Oryza sativa.</title>
        <authorList>
            <person name="Coleman-Derr D."/>
        </authorList>
    </citation>
    <scope>NUCLEOTIDE SEQUENCE</scope>
    <source>
        <strain evidence="1">SAI-173</strain>
    </source>
</reference>
<evidence type="ECO:0000313" key="1">
    <source>
        <dbReference type="EMBL" id="MEY9815557.1"/>
    </source>
</evidence>
<evidence type="ECO:0000313" key="2">
    <source>
        <dbReference type="Proteomes" id="UP001565447"/>
    </source>
</evidence>
<sequence>MRNGSPHRRAALRGVGRAGGGPPSQEPRRTGDVAGKAAVVGTWIAGIGLIFTAITTYQANELTDEQIKQTEAQNEEYEKSLAQRVQIWEERDKEQRIYAVLANRSQSPLRAVVVMFGGGGRSRNVVFSSMAPCTRVSFKADKAVEGNPAAVVRIESVMFLDDKGFLWLREPYAGVKPVSEVTAKRRMKSIHDIREFFREDFPRGVGPPKSSFEPEELEDC</sequence>
<comment type="caution">
    <text evidence="1">The sequence shown here is derived from an EMBL/GenBank/DDBJ whole genome shotgun (WGS) entry which is preliminary data.</text>
</comment>
<name>A0ACC6UVK6_STRAO</name>
<organism evidence="1 2">
    <name type="scientific">Streptomyces albogriseolus</name>
    <dbReference type="NCBI Taxonomy" id="1887"/>
    <lineage>
        <taxon>Bacteria</taxon>
        <taxon>Bacillati</taxon>
        <taxon>Actinomycetota</taxon>
        <taxon>Actinomycetes</taxon>
        <taxon>Kitasatosporales</taxon>
        <taxon>Streptomycetaceae</taxon>
        <taxon>Streptomyces</taxon>
        <taxon>Streptomyces albogriseolus group</taxon>
    </lineage>
</organism>
<dbReference type="Proteomes" id="UP001565447">
    <property type="component" value="Unassembled WGS sequence"/>
</dbReference>
<keyword evidence="2" id="KW-1185">Reference proteome</keyword>
<protein>
    <submittedName>
        <fullName evidence="1">Uncharacterized protein</fullName>
    </submittedName>
</protein>
<dbReference type="EMBL" id="JBGCBD010000002">
    <property type="protein sequence ID" value="MEY9815557.1"/>
    <property type="molecule type" value="Genomic_DNA"/>
</dbReference>
<gene>
    <name evidence="1" type="ORF">RKD21_005814</name>
</gene>